<feature type="transmembrane region" description="Helical" evidence="6">
    <location>
        <begin position="577"/>
        <end position="598"/>
    </location>
</feature>
<feature type="transmembrane region" description="Helical" evidence="6">
    <location>
        <begin position="101"/>
        <end position="120"/>
    </location>
</feature>
<dbReference type="AlphaFoldDB" id="A0AA35T5U9"/>
<accession>A0AA35T5U9</accession>
<evidence type="ECO:0000256" key="3">
    <source>
        <dbReference type="ARBA" id="ARBA00022692"/>
    </source>
</evidence>
<gene>
    <name evidence="8" type="ORF">GBAR_LOCUS23077</name>
</gene>
<dbReference type="Pfam" id="PF07857">
    <property type="entry name" value="TMEM144"/>
    <property type="match status" value="3"/>
</dbReference>
<comment type="subcellular location">
    <subcellularLocation>
        <location evidence="1">Membrane</location>
        <topology evidence="1">Multi-pass membrane protein</topology>
    </subcellularLocation>
</comment>
<feature type="transmembrane region" description="Helical" evidence="6">
    <location>
        <begin position="844"/>
        <end position="864"/>
    </location>
</feature>
<feature type="transmembrane region" description="Helical" evidence="6">
    <location>
        <begin position="293"/>
        <end position="313"/>
    </location>
</feature>
<feature type="chain" id="PRO_5041252581" evidence="7">
    <location>
        <begin position="29"/>
        <end position="972"/>
    </location>
</feature>
<dbReference type="Proteomes" id="UP001174909">
    <property type="component" value="Unassembled WGS sequence"/>
</dbReference>
<keyword evidence="9" id="KW-1185">Reference proteome</keyword>
<keyword evidence="5 6" id="KW-0472">Membrane</keyword>
<organism evidence="8 9">
    <name type="scientific">Geodia barretti</name>
    <name type="common">Barrett's horny sponge</name>
    <dbReference type="NCBI Taxonomy" id="519541"/>
    <lineage>
        <taxon>Eukaryota</taxon>
        <taxon>Metazoa</taxon>
        <taxon>Porifera</taxon>
        <taxon>Demospongiae</taxon>
        <taxon>Heteroscleromorpha</taxon>
        <taxon>Tetractinellida</taxon>
        <taxon>Astrophorina</taxon>
        <taxon>Geodiidae</taxon>
        <taxon>Geodia</taxon>
    </lineage>
</organism>
<feature type="transmembrane region" description="Helical" evidence="6">
    <location>
        <begin position="151"/>
        <end position="175"/>
    </location>
</feature>
<name>A0AA35T5U9_GEOBA</name>
<feature type="transmembrane region" description="Helical" evidence="6">
    <location>
        <begin position="253"/>
        <end position="273"/>
    </location>
</feature>
<evidence type="ECO:0000313" key="9">
    <source>
        <dbReference type="Proteomes" id="UP001174909"/>
    </source>
</evidence>
<keyword evidence="7" id="KW-0732">Signal</keyword>
<feature type="transmembrane region" description="Helical" evidence="6">
    <location>
        <begin position="812"/>
        <end position="832"/>
    </location>
</feature>
<dbReference type="InterPro" id="IPR010651">
    <property type="entry name" value="Sugar_transport"/>
</dbReference>
<feature type="signal peptide" evidence="7">
    <location>
        <begin position="1"/>
        <end position="28"/>
    </location>
</feature>
<evidence type="ECO:0000256" key="2">
    <source>
        <dbReference type="ARBA" id="ARBA00005731"/>
    </source>
</evidence>
<feature type="transmembrane region" description="Helical" evidence="6">
    <location>
        <begin position="71"/>
        <end position="89"/>
    </location>
</feature>
<feature type="transmembrane region" description="Helical" evidence="6">
    <location>
        <begin position="939"/>
        <end position="958"/>
    </location>
</feature>
<keyword evidence="4 6" id="KW-1133">Transmembrane helix</keyword>
<feature type="transmembrane region" description="Helical" evidence="6">
    <location>
        <begin position="187"/>
        <end position="204"/>
    </location>
</feature>
<evidence type="ECO:0000256" key="6">
    <source>
        <dbReference type="SAM" id="Phobius"/>
    </source>
</evidence>
<protein>
    <submittedName>
        <fullName evidence="8">Transmembrane protein 144</fullName>
    </submittedName>
</protein>
<comment type="caution">
    <text evidence="8">The sequence shown here is derived from an EMBL/GenBank/DDBJ whole genome shotgun (WGS) entry which is preliminary data.</text>
</comment>
<reference evidence="8" key="1">
    <citation type="submission" date="2023-03" db="EMBL/GenBank/DDBJ databases">
        <authorList>
            <person name="Steffen K."/>
            <person name="Cardenas P."/>
        </authorList>
    </citation>
    <scope>NUCLEOTIDE SEQUENCE</scope>
</reference>
<evidence type="ECO:0000256" key="5">
    <source>
        <dbReference type="ARBA" id="ARBA00023136"/>
    </source>
</evidence>
<evidence type="ECO:0000256" key="1">
    <source>
        <dbReference type="ARBA" id="ARBA00004141"/>
    </source>
</evidence>
<evidence type="ECO:0000313" key="8">
    <source>
        <dbReference type="EMBL" id="CAI8041523.1"/>
    </source>
</evidence>
<dbReference type="PANTHER" id="PTHR16119">
    <property type="entry name" value="TRANSMEMBRANE PROTEIN 144"/>
    <property type="match status" value="1"/>
</dbReference>
<feature type="transmembrane region" description="Helical" evidence="6">
    <location>
        <begin position="521"/>
        <end position="539"/>
    </location>
</feature>
<dbReference type="GO" id="GO:0016020">
    <property type="term" value="C:membrane"/>
    <property type="evidence" value="ECO:0007669"/>
    <property type="project" value="UniProtKB-SubCell"/>
</dbReference>
<dbReference type="GO" id="GO:0015144">
    <property type="term" value="F:carbohydrate transmembrane transporter activity"/>
    <property type="evidence" value="ECO:0007669"/>
    <property type="project" value="InterPro"/>
</dbReference>
<dbReference type="InterPro" id="IPR012435">
    <property type="entry name" value="TMEM144"/>
</dbReference>
<feature type="transmembrane region" description="Helical" evidence="6">
    <location>
        <begin position="740"/>
        <end position="760"/>
    </location>
</feature>
<evidence type="ECO:0000256" key="4">
    <source>
        <dbReference type="ARBA" id="ARBA00022989"/>
    </source>
</evidence>
<sequence length="972" mass="107087">MLEMFLQAARGSSLLLLLVVLWLEVSHAWTPREPENVFCYSTAGGSAGRGGEIVPGRCGETCSARVDKHQWLGWLGVIVAVLFLGSTYVVVKQFDSADGMFFQWVLCIGIWMVGLVVNMTRYQPPFFLPSLIAGLLWSVGNVLVVPIVKLIGLAVGMTLWSMATLVSGWIAGVFIFDQELRCAPLNYVGVAIIITSALMLMFVRSDGKNQPNSRLTIQSTKSVLDNSIDTLLSNRPRETKDWVEKLGAWPRRVLGVSAAMLAGCIFGGQFIPIEYLKLCNDPEHSCEDLDYLFGYYTGILAGGTAFLAVYSAFKRNRPWTNPGLILPGIVAGIMWGIGSVGVFLANKYLSLAISIPFITTCLGHSALQRDKGLEAPIAICRSSRSKPVWTDNGGSVSLCHRLSSWTQHSTKQLANPHFPKLWMSIVSNVWFWHSSPHDDLLGVFLVSVTGGSASGWSHEEEEEDYSLLLLGRRSNSSEGTSWKPGSPSTWICYSTAGSITPDGGHVNMSSCGDGGKESDVWVGWVGVVIAVVFFGSNFIPVKKFDTGDGLFFQWMLCIGIWLVGLVVNMILLMPPFFIPSLLGGFLWTTGNLMAVSIIKMIGLTMGLTVWGVTNMLSGWFIGTVILKESMKCAPLNYSAVAIVVISVIVLAFVKSSGKKTDNSRRVAETSPLLAEQDSLEGSLRDKVVQRESGRASIQNSYDKLTFSPSARNGGVGSQEWDERDEDYSWTDKLGVWPRRIIGFSLALVAGVFFGTQFIVIEYMKLCTDRAHSCSGMLVSHPHTHRAHSCSGMLVSHPHTHRAHSCSDINYLFGHYSGILLASTFYFVVYCLLMKNRPRVYPKAILPGLLSGIMWGIAMVGWFLANQRLSLAVSFPIITAGPGFVSSAWGIFIFREIKQFNAGLEECYSLFHCLLHLVEWTDLRWLIERNSRMSPQIMHTLYYCALLVLTCVSVCTSSICTEINKDKMKSTEV</sequence>
<comment type="similarity">
    <text evidence="2">Belongs to the TMEM144 family.</text>
</comment>
<dbReference type="EMBL" id="CASHTH010003192">
    <property type="protein sequence ID" value="CAI8041523.1"/>
    <property type="molecule type" value="Genomic_DNA"/>
</dbReference>
<proteinExistence type="inferred from homology"/>
<evidence type="ECO:0000256" key="7">
    <source>
        <dbReference type="SAM" id="SignalP"/>
    </source>
</evidence>
<feature type="transmembrane region" description="Helical" evidence="6">
    <location>
        <begin position="870"/>
        <end position="893"/>
    </location>
</feature>
<dbReference type="PANTHER" id="PTHR16119:SF17">
    <property type="entry name" value="TRANSMEMBRANE PROTEIN 144"/>
    <property type="match status" value="1"/>
</dbReference>
<keyword evidence="3 6" id="KW-0812">Transmembrane</keyword>
<feature type="transmembrane region" description="Helical" evidence="6">
    <location>
        <begin position="605"/>
        <end position="625"/>
    </location>
</feature>
<feature type="transmembrane region" description="Helical" evidence="6">
    <location>
        <begin position="637"/>
        <end position="655"/>
    </location>
</feature>
<feature type="transmembrane region" description="Helical" evidence="6">
    <location>
        <begin position="126"/>
        <end position="144"/>
    </location>
</feature>
<feature type="transmembrane region" description="Helical" evidence="6">
    <location>
        <begin position="551"/>
        <end position="571"/>
    </location>
</feature>
<feature type="transmembrane region" description="Helical" evidence="6">
    <location>
        <begin position="325"/>
        <end position="345"/>
    </location>
</feature>
<feature type="non-terminal residue" evidence="8">
    <location>
        <position position="1"/>
    </location>
</feature>